<dbReference type="InterPro" id="IPR008920">
    <property type="entry name" value="TF_FadR/GntR_C"/>
</dbReference>
<dbReference type="SUPFAM" id="SSF46785">
    <property type="entry name" value="Winged helix' DNA-binding domain"/>
    <property type="match status" value="1"/>
</dbReference>
<evidence type="ECO:0000256" key="1">
    <source>
        <dbReference type="ARBA" id="ARBA00023015"/>
    </source>
</evidence>
<dbReference type="AlphaFoldDB" id="A0A9D2BVD6"/>
<evidence type="ECO:0000256" key="3">
    <source>
        <dbReference type="ARBA" id="ARBA00023163"/>
    </source>
</evidence>
<dbReference type="InterPro" id="IPR000524">
    <property type="entry name" value="Tscrpt_reg_HTH_GntR"/>
</dbReference>
<name>A0A9D2BVD6_9FIRM</name>
<keyword evidence="1" id="KW-0805">Transcription regulation</keyword>
<dbReference type="Gene3D" id="1.20.120.530">
    <property type="entry name" value="GntR ligand-binding domain-like"/>
    <property type="match status" value="1"/>
</dbReference>
<evidence type="ECO:0000256" key="2">
    <source>
        <dbReference type="ARBA" id="ARBA00023125"/>
    </source>
</evidence>
<proteinExistence type="predicted"/>
<feature type="domain" description="HTH gntR-type" evidence="4">
    <location>
        <begin position="19"/>
        <end position="74"/>
    </location>
</feature>
<keyword evidence="3" id="KW-0804">Transcription</keyword>
<dbReference type="InterPro" id="IPR036388">
    <property type="entry name" value="WH-like_DNA-bd_sf"/>
</dbReference>
<organism evidence="5 6">
    <name type="scientific">Candidatus Gemmiger excrementipullorum</name>
    <dbReference type="NCBI Taxonomy" id="2838610"/>
    <lineage>
        <taxon>Bacteria</taxon>
        <taxon>Bacillati</taxon>
        <taxon>Bacillota</taxon>
        <taxon>Clostridia</taxon>
        <taxon>Eubacteriales</taxon>
        <taxon>Gemmiger</taxon>
    </lineage>
</organism>
<dbReference type="PANTHER" id="PTHR43537:SF45">
    <property type="entry name" value="GNTR FAMILY REGULATORY PROTEIN"/>
    <property type="match status" value="1"/>
</dbReference>
<reference evidence="5" key="1">
    <citation type="journal article" date="2021" name="PeerJ">
        <title>Extensive microbial diversity within the chicken gut microbiome revealed by metagenomics and culture.</title>
        <authorList>
            <person name="Gilroy R."/>
            <person name="Ravi A."/>
            <person name="Getino M."/>
            <person name="Pursley I."/>
            <person name="Horton D.L."/>
            <person name="Alikhan N.F."/>
            <person name="Baker D."/>
            <person name="Gharbi K."/>
            <person name="Hall N."/>
            <person name="Watson M."/>
            <person name="Adriaenssens E.M."/>
            <person name="Foster-Nyarko E."/>
            <person name="Jarju S."/>
            <person name="Secka A."/>
            <person name="Antonio M."/>
            <person name="Oren A."/>
            <person name="Chaudhuri R.R."/>
            <person name="La Ragione R."/>
            <person name="Hildebrand F."/>
            <person name="Pallen M.J."/>
        </authorList>
    </citation>
    <scope>NUCLEOTIDE SEQUENCE</scope>
    <source>
        <strain evidence="5">ChiHecec2B26-7398</strain>
    </source>
</reference>
<comment type="caution">
    <text evidence="5">The sequence shown here is derived from an EMBL/GenBank/DDBJ whole genome shotgun (WGS) entry which is preliminary data.</text>
</comment>
<dbReference type="PANTHER" id="PTHR43537">
    <property type="entry name" value="TRANSCRIPTIONAL REGULATOR, GNTR FAMILY"/>
    <property type="match status" value="1"/>
</dbReference>
<evidence type="ECO:0000313" key="6">
    <source>
        <dbReference type="Proteomes" id="UP000886751"/>
    </source>
</evidence>
<dbReference type="GO" id="GO:0003700">
    <property type="term" value="F:DNA-binding transcription factor activity"/>
    <property type="evidence" value="ECO:0007669"/>
    <property type="project" value="InterPro"/>
</dbReference>
<reference evidence="5" key="2">
    <citation type="submission" date="2021-04" db="EMBL/GenBank/DDBJ databases">
        <authorList>
            <person name="Gilroy R."/>
        </authorList>
    </citation>
    <scope>NUCLEOTIDE SEQUENCE</scope>
    <source>
        <strain evidence="5">ChiHecec2B26-7398</strain>
    </source>
</reference>
<dbReference type="SUPFAM" id="SSF48008">
    <property type="entry name" value="GntR ligand-binding domain-like"/>
    <property type="match status" value="1"/>
</dbReference>
<sequence length="227" mass="26162">MFPTIRTVRAPEESARAYVYRILSLYIRELFLHPGEKLVETDVARALQVSRTPVHDTFSRLVREKMLRAVPRGALVPPLDPDAIVQLIWMYRTATAAVLGELYNKRPASYETLEACVSRQYEALRSGTTLPLPRLYAEFTQELYALAGRAPVLAALRYTSIDLYRLLRMIEEPRIWRYLIDRQADLVAALALHDHEAAIKALDAVYDLFRPLMELCKNRHPGFFEEM</sequence>
<dbReference type="GO" id="GO:0003677">
    <property type="term" value="F:DNA binding"/>
    <property type="evidence" value="ECO:0007669"/>
    <property type="project" value="UniProtKB-KW"/>
</dbReference>
<dbReference type="Gene3D" id="1.10.10.10">
    <property type="entry name" value="Winged helix-like DNA-binding domain superfamily/Winged helix DNA-binding domain"/>
    <property type="match status" value="1"/>
</dbReference>
<dbReference type="Proteomes" id="UP000886751">
    <property type="component" value="Unassembled WGS sequence"/>
</dbReference>
<dbReference type="EMBL" id="DXEI01000130">
    <property type="protein sequence ID" value="HIX95543.1"/>
    <property type="molecule type" value="Genomic_DNA"/>
</dbReference>
<evidence type="ECO:0000259" key="4">
    <source>
        <dbReference type="Pfam" id="PF00392"/>
    </source>
</evidence>
<dbReference type="InterPro" id="IPR036390">
    <property type="entry name" value="WH_DNA-bd_sf"/>
</dbReference>
<evidence type="ECO:0000313" key="5">
    <source>
        <dbReference type="EMBL" id="HIX95543.1"/>
    </source>
</evidence>
<dbReference type="Pfam" id="PF00392">
    <property type="entry name" value="GntR"/>
    <property type="match status" value="1"/>
</dbReference>
<gene>
    <name evidence="5" type="ORF">H9846_08815</name>
</gene>
<protein>
    <submittedName>
        <fullName evidence="5">GntR family transcriptional regulator</fullName>
    </submittedName>
</protein>
<keyword evidence="2" id="KW-0238">DNA-binding</keyword>
<accession>A0A9D2BVD6</accession>